<dbReference type="Gene3D" id="3.40.50.80">
    <property type="entry name" value="Nucleotide-binding domain of ferredoxin-NADP reductase (FNR) module"/>
    <property type="match status" value="1"/>
</dbReference>
<evidence type="ECO:0000256" key="13">
    <source>
        <dbReference type="SAM" id="MobiDB-lite"/>
    </source>
</evidence>
<keyword evidence="10" id="KW-0406">Ion transport</keyword>
<dbReference type="InterPro" id="IPR051410">
    <property type="entry name" value="Ferric/Cupric_Reductase"/>
</dbReference>
<evidence type="ECO:0000256" key="12">
    <source>
        <dbReference type="ARBA" id="ARBA00048483"/>
    </source>
</evidence>
<name>A0ABR1ME83_9PEZI</name>
<comment type="catalytic activity">
    <reaction evidence="12">
        <text>2 a Fe(II)-siderophore + NADP(+) + H(+) = 2 a Fe(III)-siderophore + NADPH</text>
        <dbReference type="Rhea" id="RHEA:28795"/>
        <dbReference type="Rhea" id="RHEA-COMP:11342"/>
        <dbReference type="Rhea" id="RHEA-COMP:11344"/>
        <dbReference type="ChEBI" id="CHEBI:15378"/>
        <dbReference type="ChEBI" id="CHEBI:29033"/>
        <dbReference type="ChEBI" id="CHEBI:29034"/>
        <dbReference type="ChEBI" id="CHEBI:57783"/>
        <dbReference type="ChEBI" id="CHEBI:58349"/>
        <dbReference type="EC" id="1.16.1.9"/>
    </reaction>
</comment>
<evidence type="ECO:0000256" key="2">
    <source>
        <dbReference type="ARBA" id="ARBA00006278"/>
    </source>
</evidence>
<dbReference type="SUPFAM" id="SSF52343">
    <property type="entry name" value="Ferredoxin reductase-like, C-terminal NADP-linked domain"/>
    <property type="match status" value="1"/>
</dbReference>
<evidence type="ECO:0000256" key="4">
    <source>
        <dbReference type="ARBA" id="ARBA00022448"/>
    </source>
</evidence>
<feature type="transmembrane region" description="Helical" evidence="14">
    <location>
        <begin position="172"/>
        <end position="193"/>
    </location>
</feature>
<evidence type="ECO:0000256" key="8">
    <source>
        <dbReference type="ARBA" id="ARBA00022989"/>
    </source>
</evidence>
<evidence type="ECO:0000256" key="1">
    <source>
        <dbReference type="ARBA" id="ARBA00004651"/>
    </source>
</evidence>
<feature type="transmembrane region" description="Helical" evidence="14">
    <location>
        <begin position="486"/>
        <end position="504"/>
    </location>
</feature>
<evidence type="ECO:0000313" key="17">
    <source>
        <dbReference type="Proteomes" id="UP001365128"/>
    </source>
</evidence>
<evidence type="ECO:0000256" key="7">
    <source>
        <dbReference type="ARBA" id="ARBA00022982"/>
    </source>
</evidence>
<feature type="compositionally biased region" description="Low complexity" evidence="13">
    <location>
        <begin position="402"/>
        <end position="420"/>
    </location>
</feature>
<keyword evidence="17" id="KW-1185">Reference proteome</keyword>
<keyword evidence="8 14" id="KW-1133">Transmembrane helix</keyword>
<evidence type="ECO:0000256" key="3">
    <source>
        <dbReference type="ARBA" id="ARBA00012668"/>
    </source>
</evidence>
<dbReference type="InterPro" id="IPR013130">
    <property type="entry name" value="Fe3_Rdtase_TM_dom"/>
</dbReference>
<feature type="transmembrane region" description="Helical" evidence="14">
    <location>
        <begin position="137"/>
        <end position="156"/>
    </location>
</feature>
<feature type="transmembrane region" description="Helical" evidence="14">
    <location>
        <begin position="214"/>
        <end position="235"/>
    </location>
</feature>
<dbReference type="EMBL" id="JBBPDW010000013">
    <property type="protein sequence ID" value="KAK7547028.1"/>
    <property type="molecule type" value="Genomic_DNA"/>
</dbReference>
<evidence type="ECO:0000256" key="9">
    <source>
        <dbReference type="ARBA" id="ARBA00023002"/>
    </source>
</evidence>
<proteinExistence type="inferred from homology"/>
<dbReference type="SFLD" id="SFLDS00052">
    <property type="entry name" value="Ferric_Reductase_Domain"/>
    <property type="match status" value="1"/>
</dbReference>
<evidence type="ECO:0000256" key="11">
    <source>
        <dbReference type="ARBA" id="ARBA00023136"/>
    </source>
</evidence>
<feature type="transmembrane region" description="Helical" evidence="14">
    <location>
        <begin position="255"/>
        <end position="276"/>
    </location>
</feature>
<evidence type="ECO:0000256" key="14">
    <source>
        <dbReference type="SAM" id="Phobius"/>
    </source>
</evidence>
<protein>
    <recommendedName>
        <fullName evidence="3">ferric-chelate reductase (NADPH)</fullName>
        <ecNumber evidence="3">1.16.1.9</ecNumber>
    </recommendedName>
</protein>
<keyword evidence="4" id="KW-0813">Transport</keyword>
<dbReference type="InterPro" id="IPR013121">
    <property type="entry name" value="Fe_red_NAD-bd_6"/>
</dbReference>
<keyword evidence="6 14" id="KW-0812">Transmembrane</keyword>
<feature type="transmembrane region" description="Helical" evidence="14">
    <location>
        <begin position="55"/>
        <end position="74"/>
    </location>
</feature>
<evidence type="ECO:0000313" key="16">
    <source>
        <dbReference type="EMBL" id="KAK7547028.1"/>
    </source>
</evidence>
<organism evidence="16 17">
    <name type="scientific">Phyllosticta citricarpa</name>
    <dbReference type="NCBI Taxonomy" id="55181"/>
    <lineage>
        <taxon>Eukaryota</taxon>
        <taxon>Fungi</taxon>
        <taxon>Dikarya</taxon>
        <taxon>Ascomycota</taxon>
        <taxon>Pezizomycotina</taxon>
        <taxon>Dothideomycetes</taxon>
        <taxon>Dothideomycetes incertae sedis</taxon>
        <taxon>Botryosphaeriales</taxon>
        <taxon>Phyllostictaceae</taxon>
        <taxon>Phyllosticta</taxon>
    </lineage>
</organism>
<keyword evidence="7" id="KW-0249">Electron transport</keyword>
<keyword evidence="9" id="KW-0560">Oxidoreductase</keyword>
<evidence type="ECO:0000256" key="5">
    <source>
        <dbReference type="ARBA" id="ARBA00022475"/>
    </source>
</evidence>
<sequence>MDMDMGCDPSVWLLPVDDLRCIKALECCQAFYAATNESQAAVPWASQFRYGHWTVWYWITLLGLLTVWHAYNTIMDRLSSRRTSGTASSSSATSSGTTTTTTTKVGVVDKVRAAGRFCSYRCLSQHDRYSCITLPDAGMFVVLAATIVFLLVIVFAEKPYYRLHYGFGSPPLAIRCGLIAFGMLPITVALAGKANFVTLLTGISHERLNVVHQWVGWMLFVISCVHAFPFLVASYRDVGGNGGYQRVKLEFYRDAMGVSEYSGTPPLGMLFGLCILSIRQVRERFYEAFYIGHILMSIAFVGMLFWHSGQERDSWTYLWATIAVWLASWCVRLFWSMRSTCNIRGQWFEGAPATVKLLPAHLVRIEVQRPPGFNFKPAQHCFLRFHHFAPLDHHPFTIASAPTSSLSSSTPPQEQQQQQQHDAEKAQLADDNPLVFLVKVRDGFTRRLAARCEMTGGSPAMLNTTVCVDGPYGGLPYPRLEHRFDALLLVAGGSGVSACLPWLLHTAALTHRVRLCNVTLVWVFRDPLSFDWAAKELQQAVHAAGPVTVKVRLHVTGDADFFGGSGAQHASKEKEKEKENDDKEMRVDAISDPLHERMKDVGDVCAGRPEPRDDVKAATASMGHGMGKRLFVFSCGPSGLNDKVANACAGEQRSVWRGEMKEVECRVETFSW</sequence>
<keyword evidence="11 14" id="KW-0472">Membrane</keyword>
<accession>A0ABR1ME83</accession>
<gene>
    <name evidence="16" type="ORF">IWX46DRAFT_580509</name>
</gene>
<feature type="transmembrane region" description="Helical" evidence="14">
    <location>
        <begin position="288"/>
        <end position="309"/>
    </location>
</feature>
<dbReference type="InterPro" id="IPR017938">
    <property type="entry name" value="Riboflavin_synthase-like_b-brl"/>
</dbReference>
<evidence type="ECO:0000259" key="15">
    <source>
        <dbReference type="PROSITE" id="PS51384"/>
    </source>
</evidence>
<dbReference type="SUPFAM" id="SSF63380">
    <property type="entry name" value="Riboflavin synthase domain-like"/>
    <property type="match status" value="1"/>
</dbReference>
<comment type="subcellular location">
    <subcellularLocation>
        <location evidence="1">Cell membrane</location>
        <topology evidence="1">Multi-pass membrane protein</topology>
    </subcellularLocation>
</comment>
<feature type="region of interest" description="Disordered" evidence="13">
    <location>
        <begin position="402"/>
        <end position="426"/>
    </location>
</feature>
<feature type="transmembrane region" description="Helical" evidence="14">
    <location>
        <begin position="315"/>
        <end position="335"/>
    </location>
</feature>
<dbReference type="InterPro" id="IPR039261">
    <property type="entry name" value="FNR_nucleotide-bd"/>
</dbReference>
<reference evidence="16 17" key="1">
    <citation type="submission" date="2024-04" db="EMBL/GenBank/DDBJ databases">
        <title>Phyllosticta paracitricarpa is synonymous to the EU quarantine fungus P. citricarpa based on phylogenomic analyses.</title>
        <authorList>
            <consortium name="Lawrence Berkeley National Laboratory"/>
            <person name="Van Ingen-Buijs V.A."/>
            <person name="Van Westerhoven A.C."/>
            <person name="Haridas S."/>
            <person name="Skiadas P."/>
            <person name="Martin F."/>
            <person name="Groenewald J.Z."/>
            <person name="Crous P.W."/>
            <person name="Seidl M.F."/>
        </authorList>
    </citation>
    <scope>NUCLEOTIDE SEQUENCE [LARGE SCALE GENOMIC DNA]</scope>
    <source>
        <strain evidence="16 17">CBS 122670</strain>
    </source>
</reference>
<feature type="compositionally biased region" description="Basic and acidic residues" evidence="13">
    <location>
        <begin position="570"/>
        <end position="584"/>
    </location>
</feature>
<dbReference type="InterPro" id="IPR013112">
    <property type="entry name" value="FAD-bd_8"/>
</dbReference>
<feature type="domain" description="FAD-binding FR-type" evidence="15">
    <location>
        <begin position="345"/>
        <end position="478"/>
    </location>
</feature>
<dbReference type="CDD" id="cd06186">
    <property type="entry name" value="NOX_Duox_like_FAD_NADP"/>
    <property type="match status" value="1"/>
</dbReference>
<evidence type="ECO:0000256" key="6">
    <source>
        <dbReference type="ARBA" id="ARBA00022692"/>
    </source>
</evidence>
<feature type="region of interest" description="Disordered" evidence="13">
    <location>
        <begin position="564"/>
        <end position="584"/>
    </location>
</feature>
<dbReference type="Proteomes" id="UP001365128">
    <property type="component" value="Unassembled WGS sequence"/>
</dbReference>
<dbReference type="Pfam" id="PF01794">
    <property type="entry name" value="Ferric_reduct"/>
    <property type="match status" value="1"/>
</dbReference>
<dbReference type="EC" id="1.16.1.9" evidence="3"/>
<dbReference type="PROSITE" id="PS51384">
    <property type="entry name" value="FAD_FR"/>
    <property type="match status" value="1"/>
</dbReference>
<dbReference type="SFLD" id="SFLDG01168">
    <property type="entry name" value="Ferric_reductase_subgroup_(FRE"/>
    <property type="match status" value="1"/>
</dbReference>
<dbReference type="InterPro" id="IPR017927">
    <property type="entry name" value="FAD-bd_FR_type"/>
</dbReference>
<comment type="caution">
    <text evidence="16">The sequence shown here is derived from an EMBL/GenBank/DDBJ whole genome shotgun (WGS) entry which is preliminary data.</text>
</comment>
<comment type="similarity">
    <text evidence="2">Belongs to the ferric reductase (FRE) family.</text>
</comment>
<keyword evidence="5" id="KW-1003">Cell membrane</keyword>
<dbReference type="Pfam" id="PF08022">
    <property type="entry name" value="FAD_binding_8"/>
    <property type="match status" value="1"/>
</dbReference>
<dbReference type="Pfam" id="PF08030">
    <property type="entry name" value="NAD_binding_6"/>
    <property type="match status" value="1"/>
</dbReference>
<evidence type="ECO:0000256" key="10">
    <source>
        <dbReference type="ARBA" id="ARBA00023065"/>
    </source>
</evidence>
<dbReference type="PANTHER" id="PTHR32361:SF23">
    <property type="entry name" value="FERRIC-CHELATE REDUCTASE"/>
    <property type="match status" value="1"/>
</dbReference>
<dbReference type="PANTHER" id="PTHR32361">
    <property type="entry name" value="FERRIC/CUPRIC REDUCTASE TRANSMEMBRANE COMPONENT"/>
    <property type="match status" value="1"/>
</dbReference>